<name>A0ABY7G1A8_MYAAR</name>
<keyword evidence="6" id="KW-1185">Reference proteome</keyword>
<proteinExistence type="predicted"/>
<feature type="region of interest" description="Disordered" evidence="3">
    <location>
        <begin position="355"/>
        <end position="377"/>
    </location>
</feature>
<dbReference type="InterPro" id="IPR047153">
    <property type="entry name" value="TRIM45/56/19-like"/>
</dbReference>
<keyword evidence="2" id="KW-0175">Coiled coil</keyword>
<accession>A0ABY7G1A8</accession>
<dbReference type="PROSITE" id="PS50119">
    <property type="entry name" value="ZF_BBOX"/>
    <property type="match status" value="1"/>
</dbReference>
<dbReference type="PANTHER" id="PTHR25462:SF296">
    <property type="entry name" value="MEIOTIC P26, ISOFORM F"/>
    <property type="match status" value="1"/>
</dbReference>
<keyword evidence="1" id="KW-0863">Zinc-finger</keyword>
<evidence type="ECO:0000256" key="3">
    <source>
        <dbReference type="SAM" id="MobiDB-lite"/>
    </source>
</evidence>
<reference evidence="5" key="1">
    <citation type="submission" date="2022-11" db="EMBL/GenBank/DDBJ databases">
        <title>Centuries of genome instability and evolution in soft-shell clam transmissible cancer (bioRxiv).</title>
        <authorList>
            <person name="Hart S.F.M."/>
            <person name="Yonemitsu M.A."/>
            <person name="Giersch R.M."/>
            <person name="Beal B.F."/>
            <person name="Arriagada G."/>
            <person name="Davis B.W."/>
            <person name="Ostrander E.A."/>
            <person name="Goff S.P."/>
            <person name="Metzger M.J."/>
        </authorList>
    </citation>
    <scope>NUCLEOTIDE SEQUENCE</scope>
    <source>
        <strain evidence="5">MELC-2E11</strain>
        <tissue evidence="5">Siphon/mantle</tissue>
    </source>
</reference>
<evidence type="ECO:0000313" key="5">
    <source>
        <dbReference type="EMBL" id="WAR28248.1"/>
    </source>
</evidence>
<organism evidence="5 6">
    <name type="scientific">Mya arenaria</name>
    <name type="common">Soft-shell clam</name>
    <dbReference type="NCBI Taxonomy" id="6604"/>
    <lineage>
        <taxon>Eukaryota</taxon>
        <taxon>Metazoa</taxon>
        <taxon>Spiralia</taxon>
        <taxon>Lophotrochozoa</taxon>
        <taxon>Mollusca</taxon>
        <taxon>Bivalvia</taxon>
        <taxon>Autobranchia</taxon>
        <taxon>Heteroconchia</taxon>
        <taxon>Euheterodonta</taxon>
        <taxon>Imparidentia</taxon>
        <taxon>Neoheterodontei</taxon>
        <taxon>Myida</taxon>
        <taxon>Myoidea</taxon>
        <taxon>Myidae</taxon>
        <taxon>Mya</taxon>
    </lineage>
</organism>
<keyword evidence="1" id="KW-0479">Metal-binding</keyword>
<dbReference type="Proteomes" id="UP001164746">
    <property type="component" value="Chromosome 15"/>
</dbReference>
<dbReference type="CDD" id="cd19757">
    <property type="entry name" value="Bbox1"/>
    <property type="match status" value="1"/>
</dbReference>
<evidence type="ECO:0000259" key="4">
    <source>
        <dbReference type="PROSITE" id="PS50119"/>
    </source>
</evidence>
<evidence type="ECO:0000256" key="1">
    <source>
        <dbReference type="PROSITE-ProRule" id="PRU00024"/>
    </source>
</evidence>
<keyword evidence="1" id="KW-0862">Zinc</keyword>
<protein>
    <recommendedName>
        <fullName evidence="4">B box-type domain-containing protein</fullName>
    </recommendedName>
</protein>
<evidence type="ECO:0000256" key="2">
    <source>
        <dbReference type="SAM" id="Coils"/>
    </source>
</evidence>
<feature type="domain" description="B box-type" evidence="4">
    <location>
        <begin position="24"/>
        <end position="72"/>
    </location>
</feature>
<dbReference type="PANTHER" id="PTHR25462">
    <property type="entry name" value="BONUS, ISOFORM C-RELATED"/>
    <property type="match status" value="1"/>
</dbReference>
<sequence length="377" mass="42830">MATGGIEDNPQECGSDAVGGRFGRKCEPCRHRDRSEVASLFCYTCKMYMCDDCCDVHKVHMKNVDGHEIVAAHEACVKAEFDMKGLDQCCEHKRVFMFHCEDHENLCCEICAFSNHRRCDNIQEIAKVAKNVKDDEREKIRASIITASDVIKKCEEDQLNNVSRVDEIVKQIDIYKEDLLKKIEEAKARIVSEMTDHNTQDNERLNTRRNAAENLKKELDTHLAMSDSVRENGTETEIFILNHILKRTHDKASQTLNTLLKNDYTVSPMTRVDKADSLEITVFHMKRLQHQQRAVRVANEATEAASSATSYQTGFLDCLREAVAYRVSDDACDPVVATIVSGHLRSVYAQKQNSSQAAKGRIEAEENRFPLIENQEP</sequence>
<evidence type="ECO:0000313" key="6">
    <source>
        <dbReference type="Proteomes" id="UP001164746"/>
    </source>
</evidence>
<dbReference type="InterPro" id="IPR000315">
    <property type="entry name" value="Znf_B-box"/>
</dbReference>
<dbReference type="EMBL" id="CP111026">
    <property type="protein sequence ID" value="WAR28248.1"/>
    <property type="molecule type" value="Genomic_DNA"/>
</dbReference>
<feature type="coiled-coil region" evidence="2">
    <location>
        <begin position="176"/>
        <end position="232"/>
    </location>
</feature>
<gene>
    <name evidence="5" type="ORF">MAR_013952</name>
</gene>